<dbReference type="KEGG" id="slb:AWJ20_3499"/>
<protein>
    <submittedName>
        <fullName evidence="8">Mannosylinositol phosphorylceramide synthase catalytic subunit SUR1</fullName>
    </submittedName>
</protein>
<dbReference type="Pfam" id="PF04488">
    <property type="entry name" value="Gly_transf_sug"/>
    <property type="match status" value="1"/>
</dbReference>
<feature type="transmembrane region" description="Helical" evidence="7">
    <location>
        <begin position="203"/>
        <end position="223"/>
    </location>
</feature>
<evidence type="ECO:0000256" key="1">
    <source>
        <dbReference type="ARBA" id="ARBA00004370"/>
    </source>
</evidence>
<dbReference type="GO" id="GO:0016020">
    <property type="term" value="C:membrane"/>
    <property type="evidence" value="ECO:0007669"/>
    <property type="project" value="UniProtKB-SubCell"/>
</dbReference>
<sequence>MRKDLKLMLIVNGLIVLFLITQVFDLMTLLIDDSFKDAIVESELTPVKYTKQADGEETPDRKLIVPKIIHQTYKNETIPEPWLAPQKSVRDLHPDFEYILWTDETARNFIKEHYDWFLPTYDNYPYPIMRADVMRYFILYHYGGVYIDLDNGCDFRIDPLLAFPAWLRKTVPTGVSNDIMGAVPKHPFFLYVIDNLQRYNHNWLVSYITIMYSTGPLMLSVVWKRYKRWGVPNGGQVRILVPPDHKTHMTYFFFTAQGSSWHLGDAKFIMSMGKHWIFYTFLGTALVISVFYLQFKFYQFLLSGSFTRFYRKSLRRLFPNSQYKDPQEDGQYELVPGEV</sequence>
<dbReference type="SUPFAM" id="SSF53448">
    <property type="entry name" value="Nucleotide-diphospho-sugar transferases"/>
    <property type="match status" value="1"/>
</dbReference>
<dbReference type="OrthoDB" id="3647at2759"/>
<comment type="subcellular location">
    <subcellularLocation>
        <location evidence="1">Membrane</location>
    </subcellularLocation>
</comment>
<accession>A0A167FY83</accession>
<dbReference type="InterPro" id="IPR029044">
    <property type="entry name" value="Nucleotide-diphossugar_trans"/>
</dbReference>
<evidence type="ECO:0000256" key="6">
    <source>
        <dbReference type="ARBA" id="ARBA00023136"/>
    </source>
</evidence>
<dbReference type="GeneID" id="30035527"/>
<comment type="similarity">
    <text evidence="2">Belongs to the glycosyltransferase 32 family.</text>
</comment>
<dbReference type="GO" id="GO:0051999">
    <property type="term" value="P:mannosyl-inositol phosphorylceramide biosynthetic process"/>
    <property type="evidence" value="ECO:0007669"/>
    <property type="project" value="TreeGrafter"/>
</dbReference>
<evidence type="ECO:0000256" key="3">
    <source>
        <dbReference type="ARBA" id="ARBA00022679"/>
    </source>
</evidence>
<name>A0A167FY83_9ASCO</name>
<feature type="transmembrane region" description="Helical" evidence="7">
    <location>
        <begin position="276"/>
        <end position="295"/>
    </location>
</feature>
<evidence type="ECO:0000256" key="4">
    <source>
        <dbReference type="ARBA" id="ARBA00022692"/>
    </source>
</evidence>
<dbReference type="PANTHER" id="PTHR32385:SF20">
    <property type="entry name" value="MANNOSYL PHOSPHORYLINOSITOL CERAMIDE SYNTHASE CSH1-RELATED"/>
    <property type="match status" value="1"/>
</dbReference>
<dbReference type="InterPro" id="IPR051706">
    <property type="entry name" value="Glycosyltransferase_domain"/>
</dbReference>
<proteinExistence type="inferred from homology"/>
<keyword evidence="4 7" id="KW-0812">Transmembrane</keyword>
<evidence type="ECO:0000256" key="5">
    <source>
        <dbReference type="ARBA" id="ARBA00022989"/>
    </source>
</evidence>
<dbReference type="RefSeq" id="XP_018738332.1">
    <property type="nucleotide sequence ID" value="XM_018880520.1"/>
</dbReference>
<keyword evidence="3" id="KW-0808">Transferase</keyword>
<keyword evidence="6 7" id="KW-0472">Membrane</keyword>
<organism evidence="8 9">
    <name type="scientific">Sugiyamaella lignohabitans</name>
    <dbReference type="NCBI Taxonomy" id="796027"/>
    <lineage>
        <taxon>Eukaryota</taxon>
        <taxon>Fungi</taxon>
        <taxon>Dikarya</taxon>
        <taxon>Ascomycota</taxon>
        <taxon>Saccharomycotina</taxon>
        <taxon>Dipodascomycetes</taxon>
        <taxon>Dipodascales</taxon>
        <taxon>Trichomonascaceae</taxon>
        <taxon>Sugiyamaella</taxon>
    </lineage>
</organism>
<dbReference type="AlphaFoldDB" id="A0A167FY83"/>
<feature type="transmembrane region" description="Helical" evidence="7">
    <location>
        <begin position="7"/>
        <end position="31"/>
    </location>
</feature>
<evidence type="ECO:0000313" key="8">
    <source>
        <dbReference type="EMBL" id="ANB15855.1"/>
    </source>
</evidence>
<dbReference type="PANTHER" id="PTHR32385">
    <property type="entry name" value="MANNOSYL PHOSPHORYLINOSITOL CERAMIDE SYNTHASE"/>
    <property type="match status" value="1"/>
</dbReference>
<evidence type="ECO:0000256" key="2">
    <source>
        <dbReference type="ARBA" id="ARBA00009003"/>
    </source>
</evidence>
<evidence type="ECO:0000313" key="9">
    <source>
        <dbReference type="Proteomes" id="UP000189580"/>
    </source>
</evidence>
<gene>
    <name evidence="8" type="primary">SUR1</name>
    <name evidence="8" type="ORF">AWJ20_3499</name>
</gene>
<dbReference type="GO" id="GO:0000030">
    <property type="term" value="F:mannosyltransferase activity"/>
    <property type="evidence" value="ECO:0007669"/>
    <property type="project" value="TreeGrafter"/>
</dbReference>
<dbReference type="Proteomes" id="UP000189580">
    <property type="component" value="Chromosome b"/>
</dbReference>
<reference evidence="8 9" key="1">
    <citation type="submission" date="2016-02" db="EMBL/GenBank/DDBJ databases">
        <title>Complete genome sequence and transcriptome regulation of the pentose utilising yeast Sugiyamaella lignohabitans.</title>
        <authorList>
            <person name="Bellasio M."/>
            <person name="Peymann A."/>
            <person name="Valli M."/>
            <person name="Sipitzky M."/>
            <person name="Graf A."/>
            <person name="Sauer M."/>
            <person name="Marx H."/>
            <person name="Mattanovich D."/>
        </authorList>
    </citation>
    <scope>NUCLEOTIDE SEQUENCE [LARGE SCALE GENOMIC DNA]</scope>
    <source>
        <strain evidence="8 9">CBS 10342</strain>
    </source>
</reference>
<dbReference type="EMBL" id="CP014503">
    <property type="protein sequence ID" value="ANB15855.1"/>
    <property type="molecule type" value="Genomic_DNA"/>
</dbReference>
<evidence type="ECO:0000256" key="7">
    <source>
        <dbReference type="SAM" id="Phobius"/>
    </source>
</evidence>
<dbReference type="InterPro" id="IPR007577">
    <property type="entry name" value="GlycoTrfase_DXD_sugar-bd_CS"/>
</dbReference>
<keyword evidence="5 7" id="KW-1133">Transmembrane helix</keyword>
<keyword evidence="9" id="KW-1185">Reference proteome</keyword>
<dbReference type="Gene3D" id="3.90.550.20">
    <property type="match status" value="1"/>
</dbReference>